<protein>
    <submittedName>
        <fullName evidence="3">Uncharacterized protein</fullName>
    </submittedName>
</protein>
<feature type="compositionally biased region" description="Pro residues" evidence="1">
    <location>
        <begin position="72"/>
        <end position="82"/>
    </location>
</feature>
<accession>A0A6J3M1X1</accession>
<keyword evidence="2" id="KW-1185">Reference proteome</keyword>
<dbReference type="GeneID" id="54363058"/>
<dbReference type="Proteomes" id="UP000504637">
    <property type="component" value="Unplaced"/>
</dbReference>
<organism evidence="3">
    <name type="scientific">Dissoconium aciculare CBS 342.82</name>
    <dbReference type="NCBI Taxonomy" id="1314786"/>
    <lineage>
        <taxon>Eukaryota</taxon>
        <taxon>Fungi</taxon>
        <taxon>Dikarya</taxon>
        <taxon>Ascomycota</taxon>
        <taxon>Pezizomycotina</taxon>
        <taxon>Dothideomycetes</taxon>
        <taxon>Dothideomycetidae</taxon>
        <taxon>Mycosphaerellales</taxon>
        <taxon>Dissoconiaceae</taxon>
        <taxon>Dissoconium</taxon>
    </lineage>
</organism>
<evidence type="ECO:0000256" key="1">
    <source>
        <dbReference type="SAM" id="MobiDB-lite"/>
    </source>
</evidence>
<feature type="region of interest" description="Disordered" evidence="1">
    <location>
        <begin position="23"/>
        <end position="50"/>
    </location>
</feature>
<reference evidence="3" key="3">
    <citation type="submission" date="2025-08" db="UniProtKB">
        <authorList>
            <consortium name="RefSeq"/>
        </authorList>
    </citation>
    <scope>IDENTIFICATION</scope>
    <source>
        <strain evidence="3">CBS 342.82</strain>
    </source>
</reference>
<dbReference type="RefSeq" id="XP_033457958.1">
    <property type="nucleotide sequence ID" value="XM_033605258.1"/>
</dbReference>
<reference evidence="3" key="2">
    <citation type="submission" date="2020-04" db="EMBL/GenBank/DDBJ databases">
        <authorList>
            <consortium name="NCBI Genome Project"/>
        </authorList>
    </citation>
    <scope>NUCLEOTIDE SEQUENCE</scope>
    <source>
        <strain evidence="3">CBS 342.82</strain>
    </source>
</reference>
<evidence type="ECO:0000313" key="3">
    <source>
        <dbReference type="RefSeq" id="XP_033457958.1"/>
    </source>
</evidence>
<gene>
    <name evidence="3" type="ORF">K489DRAFT_381969</name>
</gene>
<reference evidence="3" key="1">
    <citation type="submission" date="2020-01" db="EMBL/GenBank/DDBJ databases">
        <authorList>
            <consortium name="DOE Joint Genome Institute"/>
            <person name="Haridas S."/>
            <person name="Albert R."/>
            <person name="Binder M."/>
            <person name="Bloem J."/>
            <person name="Labutti K."/>
            <person name="Salamov A."/>
            <person name="Andreopoulos B."/>
            <person name="Baker S.E."/>
            <person name="Barry K."/>
            <person name="Bills G."/>
            <person name="Bluhm B.H."/>
            <person name="Cannon C."/>
            <person name="Castanera R."/>
            <person name="Culley D.E."/>
            <person name="Daum C."/>
            <person name="Ezra D."/>
            <person name="Gonzalez J.B."/>
            <person name="Henrissat B."/>
            <person name="Kuo A."/>
            <person name="Liang C."/>
            <person name="Lipzen A."/>
            <person name="Lutzoni F."/>
            <person name="Magnuson J."/>
            <person name="Mondo S."/>
            <person name="Nolan M."/>
            <person name="Ohm R."/>
            <person name="Pangilinan J."/>
            <person name="Park H.-J."/>
            <person name="Ramirez L."/>
            <person name="Alfaro M."/>
            <person name="Sun H."/>
            <person name="Tritt A."/>
            <person name="Yoshinaga Y."/>
            <person name="Zwiers L.-H."/>
            <person name="Turgeon B.G."/>
            <person name="Goodwin S.B."/>
            <person name="Spatafora J.W."/>
            <person name="Crous P.W."/>
            <person name="Grigoriev I.V."/>
        </authorList>
    </citation>
    <scope>NUCLEOTIDE SEQUENCE</scope>
    <source>
        <strain evidence="3">CBS 342.82</strain>
    </source>
</reference>
<proteinExistence type="predicted"/>
<sequence>MCVQEPITAAFLIQPFPRPDFSPTAAASHFSPRAPRSLKQQSRKHASSCAGLSPRATCWKLSFLISINDPSRQPPPFPPPPLVLTHRHPI</sequence>
<evidence type="ECO:0000313" key="2">
    <source>
        <dbReference type="Proteomes" id="UP000504637"/>
    </source>
</evidence>
<name>A0A6J3M1X1_9PEZI</name>
<dbReference type="AlphaFoldDB" id="A0A6J3M1X1"/>
<feature type="region of interest" description="Disordered" evidence="1">
    <location>
        <begin position="70"/>
        <end position="90"/>
    </location>
</feature>